<dbReference type="Proteomes" id="UP000000311">
    <property type="component" value="Unassembled WGS sequence"/>
</dbReference>
<proteinExistence type="predicted"/>
<keyword evidence="2" id="KW-1185">Reference proteome</keyword>
<dbReference type="EMBL" id="GL435116">
    <property type="protein sequence ID" value="EFN73997.1"/>
    <property type="molecule type" value="Genomic_DNA"/>
</dbReference>
<accession>E1ZXU2</accession>
<protein>
    <submittedName>
        <fullName evidence="1">Uncharacterized protein</fullName>
    </submittedName>
</protein>
<dbReference type="InParanoid" id="E1ZXU2"/>
<feature type="non-terminal residue" evidence="1">
    <location>
        <position position="1"/>
    </location>
</feature>
<evidence type="ECO:0000313" key="1">
    <source>
        <dbReference type="EMBL" id="EFN73997.1"/>
    </source>
</evidence>
<organism evidence="2">
    <name type="scientific">Camponotus floridanus</name>
    <name type="common">Florida carpenter ant</name>
    <dbReference type="NCBI Taxonomy" id="104421"/>
    <lineage>
        <taxon>Eukaryota</taxon>
        <taxon>Metazoa</taxon>
        <taxon>Ecdysozoa</taxon>
        <taxon>Arthropoda</taxon>
        <taxon>Hexapoda</taxon>
        <taxon>Insecta</taxon>
        <taxon>Pterygota</taxon>
        <taxon>Neoptera</taxon>
        <taxon>Endopterygota</taxon>
        <taxon>Hymenoptera</taxon>
        <taxon>Apocrita</taxon>
        <taxon>Aculeata</taxon>
        <taxon>Formicoidea</taxon>
        <taxon>Formicidae</taxon>
        <taxon>Formicinae</taxon>
        <taxon>Camponotus</taxon>
    </lineage>
</organism>
<name>E1ZXU2_CAMFO</name>
<gene>
    <name evidence="1" type="ORF">EAG_07257</name>
</gene>
<reference evidence="1 2" key="1">
    <citation type="journal article" date="2010" name="Science">
        <title>Genomic comparison of the ants Camponotus floridanus and Harpegnathos saltator.</title>
        <authorList>
            <person name="Bonasio R."/>
            <person name="Zhang G."/>
            <person name="Ye C."/>
            <person name="Mutti N.S."/>
            <person name="Fang X."/>
            <person name="Qin N."/>
            <person name="Donahue G."/>
            <person name="Yang P."/>
            <person name="Li Q."/>
            <person name="Li C."/>
            <person name="Zhang P."/>
            <person name="Huang Z."/>
            <person name="Berger S.L."/>
            <person name="Reinberg D."/>
            <person name="Wang J."/>
            <person name="Liebig J."/>
        </authorList>
    </citation>
    <scope>NUCLEOTIDE SEQUENCE [LARGE SCALE GENOMIC DNA]</scope>
    <source>
        <strain evidence="2">C129</strain>
    </source>
</reference>
<feature type="non-terminal residue" evidence="1">
    <location>
        <position position="37"/>
    </location>
</feature>
<evidence type="ECO:0000313" key="2">
    <source>
        <dbReference type="Proteomes" id="UP000000311"/>
    </source>
</evidence>
<sequence>LYVVDEAEQSQVLAARDVKDDNLLRWYQRFGHLNLRD</sequence>
<dbReference type="AlphaFoldDB" id="E1ZXU2"/>